<gene>
    <name evidence="1" type="ORF">M153_1698300069</name>
</gene>
<evidence type="ECO:0000313" key="1">
    <source>
        <dbReference type="EMBL" id="KRH91948.1"/>
    </source>
</evidence>
<evidence type="ECO:0000313" key="2">
    <source>
        <dbReference type="Proteomes" id="UP000051530"/>
    </source>
</evidence>
<feature type="non-terminal residue" evidence="1">
    <location>
        <position position="212"/>
    </location>
</feature>
<dbReference type="VEuPathDB" id="MicrosporidiaDB:M153_1698300069"/>
<comment type="caution">
    <text evidence="1">The sequence shown here is derived from an EMBL/GenBank/DDBJ whole genome shotgun (WGS) entry which is preliminary data.</text>
</comment>
<keyword evidence="2" id="KW-1185">Reference proteome</keyword>
<sequence>MKICLKELQFKQYSLIELCILPQINLFNILSDITVKKNDESIKNVNESIKNVNECIKNVNESIKNDESIKNVMFLDTRGCLSAVRQYNIQNSVDQSQITLKLYDKSVIFRIYDIKDFLKICSDIKKHTNSDIILFIDTLTCLIDSLSDKSVISLIYNEIWSLIYFNKATIFITNHYKRHDTFYVPRLGLNQIINVDYRVLVVKNNKKHHKYE</sequence>
<accession>A0A0R0LR41</accession>
<dbReference type="AlphaFoldDB" id="A0A0R0LR41"/>
<dbReference type="OrthoDB" id="2189928at2759"/>
<reference evidence="1 2" key="1">
    <citation type="submission" date="2015-07" db="EMBL/GenBank/DDBJ databases">
        <title>The genome of Pseudoloma neurophilia, a relevant intracellular parasite of the zebrafish.</title>
        <authorList>
            <person name="Ndikumana S."/>
            <person name="Pelin A."/>
            <person name="Sanders J."/>
            <person name="Corradi N."/>
        </authorList>
    </citation>
    <scope>NUCLEOTIDE SEQUENCE [LARGE SCALE GENOMIC DNA]</scope>
    <source>
        <strain evidence="1 2">MK1</strain>
    </source>
</reference>
<proteinExistence type="predicted"/>
<name>A0A0R0LR41_9MICR</name>
<protein>
    <submittedName>
        <fullName evidence="1">Uncharacterized protein</fullName>
    </submittedName>
</protein>
<dbReference type="EMBL" id="LGUB01001364">
    <property type="protein sequence ID" value="KRH91948.1"/>
    <property type="molecule type" value="Genomic_DNA"/>
</dbReference>
<dbReference type="Proteomes" id="UP000051530">
    <property type="component" value="Unassembled WGS sequence"/>
</dbReference>
<organism evidence="1 2">
    <name type="scientific">Pseudoloma neurophilia</name>
    <dbReference type="NCBI Taxonomy" id="146866"/>
    <lineage>
        <taxon>Eukaryota</taxon>
        <taxon>Fungi</taxon>
        <taxon>Fungi incertae sedis</taxon>
        <taxon>Microsporidia</taxon>
        <taxon>Pseudoloma</taxon>
    </lineage>
</organism>
<dbReference type="InterPro" id="IPR027417">
    <property type="entry name" value="P-loop_NTPase"/>
</dbReference>
<dbReference type="Gene3D" id="3.40.50.300">
    <property type="entry name" value="P-loop containing nucleotide triphosphate hydrolases"/>
    <property type="match status" value="1"/>
</dbReference>